<dbReference type="Pfam" id="PF17932">
    <property type="entry name" value="TetR_C_24"/>
    <property type="match status" value="1"/>
</dbReference>
<dbReference type="SUPFAM" id="SSF46689">
    <property type="entry name" value="Homeodomain-like"/>
    <property type="match status" value="1"/>
</dbReference>
<feature type="compositionally biased region" description="Basic and acidic residues" evidence="5">
    <location>
        <begin position="7"/>
        <end position="21"/>
    </location>
</feature>
<feature type="region of interest" description="Disordered" evidence="5">
    <location>
        <begin position="1"/>
        <end position="21"/>
    </location>
</feature>
<evidence type="ECO:0000256" key="4">
    <source>
        <dbReference type="PROSITE-ProRule" id="PRU00335"/>
    </source>
</evidence>
<dbReference type="Gene3D" id="1.10.357.10">
    <property type="entry name" value="Tetracycline Repressor, domain 2"/>
    <property type="match status" value="1"/>
</dbReference>
<dbReference type="InterPro" id="IPR041490">
    <property type="entry name" value="KstR2_TetR_C"/>
</dbReference>
<name>A0A641AP70_9ACTN</name>
<sequence>MTTEQAKASDPRPRGRPRLDIDDNDVADAVAELIAERGVEGLTFNDAAEKLSVSRATLYRTIPTKEHLLAVLLVRSMNEMNELVADALKRIDDPAEQLLALVELQIDAAIRMRQYMPLFFGQGDMPAETYTRWQGWARDFEQAWVEVVRRNMQAGTLADGDPVITARLLLGACLWVSRWYRPTDRFTAEQIRQSALDLVNSMVPPRAAGEA</sequence>
<keyword evidence="2 4" id="KW-0238">DNA-binding</keyword>
<reference evidence="7" key="1">
    <citation type="submission" date="2019-09" db="EMBL/GenBank/DDBJ databases">
        <authorList>
            <person name="Li J."/>
        </authorList>
    </citation>
    <scope>NUCLEOTIDE SEQUENCE [LARGE SCALE GENOMIC DNA]</scope>
    <source>
        <strain evidence="7">NRBC 14897</strain>
    </source>
</reference>
<keyword evidence="8" id="KW-1185">Reference proteome</keyword>
<evidence type="ECO:0000256" key="3">
    <source>
        <dbReference type="ARBA" id="ARBA00023163"/>
    </source>
</evidence>
<gene>
    <name evidence="7" type="ORF">ESP62_001350</name>
</gene>
<evidence type="ECO:0000256" key="2">
    <source>
        <dbReference type="ARBA" id="ARBA00023125"/>
    </source>
</evidence>
<evidence type="ECO:0000313" key="7">
    <source>
        <dbReference type="EMBL" id="KAA1379886.1"/>
    </source>
</evidence>
<comment type="caution">
    <text evidence="7">The sequence shown here is derived from an EMBL/GenBank/DDBJ whole genome shotgun (WGS) entry which is preliminary data.</text>
</comment>
<dbReference type="InterPro" id="IPR050109">
    <property type="entry name" value="HTH-type_TetR-like_transc_reg"/>
</dbReference>
<dbReference type="InterPro" id="IPR036271">
    <property type="entry name" value="Tet_transcr_reg_TetR-rel_C_sf"/>
</dbReference>
<dbReference type="GO" id="GO:0003700">
    <property type="term" value="F:DNA-binding transcription factor activity"/>
    <property type="evidence" value="ECO:0007669"/>
    <property type="project" value="TreeGrafter"/>
</dbReference>
<accession>A0A641AP70</accession>
<dbReference type="PANTHER" id="PTHR30055:SF234">
    <property type="entry name" value="HTH-TYPE TRANSCRIPTIONAL REGULATOR BETI"/>
    <property type="match status" value="1"/>
</dbReference>
<evidence type="ECO:0000259" key="6">
    <source>
        <dbReference type="PROSITE" id="PS50977"/>
    </source>
</evidence>
<dbReference type="InterPro" id="IPR001647">
    <property type="entry name" value="HTH_TetR"/>
</dbReference>
<dbReference type="GO" id="GO:0000976">
    <property type="term" value="F:transcription cis-regulatory region binding"/>
    <property type="evidence" value="ECO:0007669"/>
    <property type="project" value="TreeGrafter"/>
</dbReference>
<feature type="DNA-binding region" description="H-T-H motif" evidence="4">
    <location>
        <begin position="43"/>
        <end position="62"/>
    </location>
</feature>
<dbReference type="Proteomes" id="UP001515100">
    <property type="component" value="Unassembled WGS sequence"/>
</dbReference>
<dbReference type="Pfam" id="PF00440">
    <property type="entry name" value="TetR_N"/>
    <property type="match status" value="1"/>
</dbReference>
<evidence type="ECO:0000256" key="5">
    <source>
        <dbReference type="SAM" id="MobiDB-lite"/>
    </source>
</evidence>
<proteinExistence type="predicted"/>
<evidence type="ECO:0000313" key="8">
    <source>
        <dbReference type="Proteomes" id="UP001515100"/>
    </source>
</evidence>
<dbReference type="SUPFAM" id="SSF48498">
    <property type="entry name" value="Tetracyclin repressor-like, C-terminal domain"/>
    <property type="match status" value="1"/>
</dbReference>
<dbReference type="OrthoDB" id="8220622at2"/>
<dbReference type="PROSITE" id="PS50977">
    <property type="entry name" value="HTH_TETR_2"/>
    <property type="match status" value="1"/>
</dbReference>
<keyword evidence="3" id="KW-0804">Transcription</keyword>
<dbReference type="RefSeq" id="WP_129179828.1">
    <property type="nucleotide sequence ID" value="NZ_JAGIOG010000001.1"/>
</dbReference>
<dbReference type="Gene3D" id="1.10.10.60">
    <property type="entry name" value="Homeodomain-like"/>
    <property type="match status" value="1"/>
</dbReference>
<dbReference type="PRINTS" id="PR00455">
    <property type="entry name" value="HTHTETR"/>
</dbReference>
<feature type="domain" description="HTH tetR-type" evidence="6">
    <location>
        <begin position="20"/>
        <end position="80"/>
    </location>
</feature>
<evidence type="ECO:0000256" key="1">
    <source>
        <dbReference type="ARBA" id="ARBA00023015"/>
    </source>
</evidence>
<dbReference type="EMBL" id="SDPP02000001">
    <property type="protein sequence ID" value="KAA1379886.1"/>
    <property type="molecule type" value="Genomic_DNA"/>
</dbReference>
<protein>
    <submittedName>
        <fullName evidence="7">TetR/AcrR family transcriptional regulator</fullName>
    </submittedName>
</protein>
<dbReference type="InterPro" id="IPR009057">
    <property type="entry name" value="Homeodomain-like_sf"/>
</dbReference>
<keyword evidence="1" id="KW-0805">Transcription regulation</keyword>
<dbReference type="AlphaFoldDB" id="A0A641AP70"/>
<dbReference type="PANTHER" id="PTHR30055">
    <property type="entry name" value="HTH-TYPE TRANSCRIPTIONAL REGULATOR RUTR"/>
    <property type="match status" value="1"/>
</dbReference>
<organism evidence="7 8">
    <name type="scientific">Aeromicrobium fastidiosum</name>
    <dbReference type="NCBI Taxonomy" id="52699"/>
    <lineage>
        <taxon>Bacteria</taxon>
        <taxon>Bacillati</taxon>
        <taxon>Actinomycetota</taxon>
        <taxon>Actinomycetes</taxon>
        <taxon>Propionibacteriales</taxon>
        <taxon>Nocardioidaceae</taxon>
        <taxon>Aeromicrobium</taxon>
    </lineage>
</organism>